<dbReference type="RefSeq" id="WP_112375587.1">
    <property type="nucleotide sequence ID" value="NZ_CP069793.1"/>
</dbReference>
<name>A0A2X2JC10_SPHMU</name>
<evidence type="ECO:0000256" key="5">
    <source>
        <dbReference type="ARBA" id="ARBA00022989"/>
    </source>
</evidence>
<sequence>MIVYNPKDWLSATFKLHKSDTFKKLLPFLVLIAFYSWIIAFLELEYLKLNEKSWVKNITIVHNLLGFVISLLLVFRTNTAYDRWWEARKQWGTLTNISRAFSYKLNAMLDVDDKVNRSFFRKAIPLFAETLYDFLRSDYTKFMLDENEHPELKALDNKKHGPNQVSTMIFHKINDLYKEGTISGDQLIILNEEITTMTHVCGACERIKNTPIPLAYSAFIKKFIIFYTMTLPVGYVFSIGYFVVIAVPFILYVLASLELIGESIEEPFGIDQDDLPIDKIAANIRKHCHEIIPV</sequence>
<keyword evidence="5" id="KW-1133">Transmembrane helix</keyword>
<protein>
    <submittedName>
        <fullName evidence="9">Predicted membrane protein</fullName>
    </submittedName>
</protein>
<dbReference type="GO" id="GO:0005886">
    <property type="term" value="C:plasma membrane"/>
    <property type="evidence" value="ECO:0007669"/>
    <property type="project" value="UniProtKB-SubCell"/>
</dbReference>
<evidence type="ECO:0000256" key="3">
    <source>
        <dbReference type="ARBA" id="ARBA00022475"/>
    </source>
</evidence>
<dbReference type="EMBL" id="UAUU01000011">
    <property type="protein sequence ID" value="SPZ91907.1"/>
    <property type="molecule type" value="Genomic_DNA"/>
</dbReference>
<dbReference type="AlphaFoldDB" id="A0A2X2JC10"/>
<evidence type="ECO:0000313" key="9">
    <source>
        <dbReference type="EMBL" id="SPZ91907.1"/>
    </source>
</evidence>
<organism evidence="9 10">
    <name type="scientific">Sphingobacterium multivorum</name>
    <dbReference type="NCBI Taxonomy" id="28454"/>
    <lineage>
        <taxon>Bacteria</taxon>
        <taxon>Pseudomonadati</taxon>
        <taxon>Bacteroidota</taxon>
        <taxon>Sphingobacteriia</taxon>
        <taxon>Sphingobacteriales</taxon>
        <taxon>Sphingobacteriaceae</taxon>
        <taxon>Sphingobacterium</taxon>
    </lineage>
</organism>
<dbReference type="PANTHER" id="PTHR33281:SF19">
    <property type="entry name" value="VOLTAGE-DEPENDENT ANION CHANNEL-FORMING PROTEIN YNEE"/>
    <property type="match status" value="1"/>
</dbReference>
<keyword evidence="2" id="KW-0813">Transport</keyword>
<dbReference type="InterPro" id="IPR044669">
    <property type="entry name" value="YneE/VCCN1/2-like"/>
</dbReference>
<dbReference type="GO" id="GO:0005254">
    <property type="term" value="F:chloride channel activity"/>
    <property type="evidence" value="ECO:0007669"/>
    <property type="project" value="InterPro"/>
</dbReference>
<keyword evidence="4" id="KW-0812">Transmembrane</keyword>
<comment type="similarity">
    <text evidence="8">Belongs to the anion channel-forming bestrophin (TC 1.A.46) family.</text>
</comment>
<evidence type="ECO:0000256" key="1">
    <source>
        <dbReference type="ARBA" id="ARBA00004651"/>
    </source>
</evidence>
<evidence type="ECO:0000256" key="8">
    <source>
        <dbReference type="ARBA" id="ARBA00034708"/>
    </source>
</evidence>
<evidence type="ECO:0000256" key="6">
    <source>
        <dbReference type="ARBA" id="ARBA00023065"/>
    </source>
</evidence>
<dbReference type="Pfam" id="PF25539">
    <property type="entry name" value="Bestrophin_2"/>
    <property type="match status" value="1"/>
</dbReference>
<accession>A0A2X2JC10</accession>
<evidence type="ECO:0000256" key="4">
    <source>
        <dbReference type="ARBA" id="ARBA00022692"/>
    </source>
</evidence>
<proteinExistence type="inferred from homology"/>
<keyword evidence="3" id="KW-1003">Cell membrane</keyword>
<dbReference type="PANTHER" id="PTHR33281">
    <property type="entry name" value="UPF0187 PROTEIN YNEE"/>
    <property type="match status" value="1"/>
</dbReference>
<reference evidence="9 10" key="1">
    <citation type="submission" date="2018-06" db="EMBL/GenBank/DDBJ databases">
        <authorList>
            <consortium name="Pathogen Informatics"/>
            <person name="Doyle S."/>
        </authorList>
    </citation>
    <scope>NUCLEOTIDE SEQUENCE [LARGE SCALE GENOMIC DNA]</scope>
    <source>
        <strain evidence="9 10">NCTC11343</strain>
    </source>
</reference>
<dbReference type="GeneID" id="97182264"/>
<evidence type="ECO:0000313" key="10">
    <source>
        <dbReference type="Proteomes" id="UP000251241"/>
    </source>
</evidence>
<keyword evidence="6" id="KW-0406">Ion transport</keyword>
<comment type="subcellular location">
    <subcellularLocation>
        <location evidence="1">Cell membrane</location>
        <topology evidence="1">Multi-pass membrane protein</topology>
    </subcellularLocation>
</comment>
<keyword evidence="7" id="KW-0472">Membrane</keyword>
<gene>
    <name evidence="9" type="ORF">NCTC11343_03953</name>
</gene>
<evidence type="ECO:0000256" key="7">
    <source>
        <dbReference type="ARBA" id="ARBA00023136"/>
    </source>
</evidence>
<dbReference type="Proteomes" id="UP000251241">
    <property type="component" value="Unassembled WGS sequence"/>
</dbReference>
<evidence type="ECO:0000256" key="2">
    <source>
        <dbReference type="ARBA" id="ARBA00022448"/>
    </source>
</evidence>